<reference evidence="3 4" key="1">
    <citation type="submission" date="2018-05" db="EMBL/GenBank/DDBJ databases">
        <title>Genomic Encyclopedia of Type Strains, Phase IV (KMG-IV): sequencing the most valuable type-strain genomes for metagenomic binning, comparative biology and taxonomic classification.</title>
        <authorList>
            <person name="Goeker M."/>
        </authorList>
    </citation>
    <scope>NUCLEOTIDE SEQUENCE [LARGE SCALE GENOMIC DNA]</scope>
    <source>
        <strain evidence="3 4">DSM 16791</strain>
    </source>
</reference>
<evidence type="ECO:0000256" key="1">
    <source>
        <dbReference type="SAM" id="MobiDB-lite"/>
    </source>
</evidence>
<feature type="region of interest" description="Disordered" evidence="1">
    <location>
        <begin position="1"/>
        <end position="33"/>
    </location>
</feature>
<sequence length="276" mass="30489">MEPNNTLPPPEDPPVRLPATSAHGQGHFTPHPAGTVDLRAEAEFFARCGIGKPDVKAAWADAVRNATSIERELIAARRLDPDIYYRFLAQHLGLTFADRIDPTQMIRPERDEIPLRRPGPVKIRLHDRVLTVLAPEARDLPRWRHRLARDPGLREALVVAAPQTIRDAAWAAGASERVRATTRSLAETAAASSARQVLTGRQGFAFGCLLGVMVWLAVTWPALTLDGVHLTFSSLFFGNILLRLAAASGRRSPCRCRRRTSRNRTAGLYNPGRPAR</sequence>
<dbReference type="AlphaFoldDB" id="A0A317PJE8"/>
<evidence type="ECO:0000313" key="3">
    <source>
        <dbReference type="EMBL" id="PWV99897.1"/>
    </source>
</evidence>
<evidence type="ECO:0000313" key="4">
    <source>
        <dbReference type="Proteomes" id="UP000246352"/>
    </source>
</evidence>
<dbReference type="EMBL" id="QGTR01000003">
    <property type="protein sequence ID" value="PWV99897.1"/>
    <property type="molecule type" value="Genomic_DNA"/>
</dbReference>
<keyword evidence="2" id="KW-0812">Transmembrane</keyword>
<gene>
    <name evidence="3" type="ORF">DFR52_10396</name>
</gene>
<keyword evidence="2" id="KW-1133">Transmembrane helix</keyword>
<protein>
    <submittedName>
        <fullName evidence="3">Uncharacterized protein</fullName>
    </submittedName>
</protein>
<name>A0A317PJE8_9HYPH</name>
<evidence type="ECO:0000256" key="2">
    <source>
        <dbReference type="SAM" id="Phobius"/>
    </source>
</evidence>
<feature type="transmembrane region" description="Helical" evidence="2">
    <location>
        <begin position="229"/>
        <end position="249"/>
    </location>
</feature>
<accession>A0A317PJE8</accession>
<feature type="transmembrane region" description="Helical" evidence="2">
    <location>
        <begin position="203"/>
        <end position="223"/>
    </location>
</feature>
<comment type="caution">
    <text evidence="3">The sequence shown here is derived from an EMBL/GenBank/DDBJ whole genome shotgun (WGS) entry which is preliminary data.</text>
</comment>
<proteinExistence type="predicted"/>
<organism evidence="3 4">
    <name type="scientific">Hoeflea marina</name>
    <dbReference type="NCBI Taxonomy" id="274592"/>
    <lineage>
        <taxon>Bacteria</taxon>
        <taxon>Pseudomonadati</taxon>
        <taxon>Pseudomonadota</taxon>
        <taxon>Alphaproteobacteria</taxon>
        <taxon>Hyphomicrobiales</taxon>
        <taxon>Rhizobiaceae</taxon>
        <taxon>Hoeflea</taxon>
    </lineage>
</organism>
<keyword evidence="4" id="KW-1185">Reference proteome</keyword>
<feature type="compositionally biased region" description="Pro residues" evidence="1">
    <location>
        <begin position="1"/>
        <end position="16"/>
    </location>
</feature>
<dbReference type="Proteomes" id="UP000246352">
    <property type="component" value="Unassembled WGS sequence"/>
</dbReference>
<keyword evidence="2" id="KW-0472">Membrane</keyword>